<evidence type="ECO:0000313" key="3">
    <source>
        <dbReference type="EMBL" id="QEG23210.1"/>
    </source>
</evidence>
<dbReference type="SUPFAM" id="SSF48029">
    <property type="entry name" value="FliG"/>
    <property type="match status" value="2"/>
</dbReference>
<dbReference type="Pfam" id="PF01706">
    <property type="entry name" value="FliG_C"/>
    <property type="match status" value="1"/>
</dbReference>
<dbReference type="OrthoDB" id="9780302at2"/>
<keyword evidence="3" id="KW-0282">Flagellum</keyword>
<protein>
    <submittedName>
        <fullName evidence="3">Flagellar motor switch protein FliG</fullName>
    </submittedName>
</protein>
<dbReference type="InterPro" id="IPR023087">
    <property type="entry name" value="Flg_Motor_Flig_C"/>
</dbReference>
<dbReference type="PANTHER" id="PTHR30534">
    <property type="entry name" value="FLAGELLAR MOTOR SWITCH PROTEIN FLIG"/>
    <property type="match status" value="1"/>
</dbReference>
<gene>
    <name evidence="3" type="primary">fliG_1</name>
    <name evidence="3" type="ORF">MFFC18_31060</name>
</gene>
<dbReference type="RefSeq" id="WP_075083298.1">
    <property type="nucleotide sequence ID" value="NZ_CP042912.1"/>
</dbReference>
<dbReference type="EMBL" id="CP042912">
    <property type="protein sequence ID" value="QEG23210.1"/>
    <property type="molecule type" value="Genomic_DNA"/>
</dbReference>
<organism evidence="3 4">
    <name type="scientific">Mariniblastus fucicola</name>
    <dbReference type="NCBI Taxonomy" id="980251"/>
    <lineage>
        <taxon>Bacteria</taxon>
        <taxon>Pseudomonadati</taxon>
        <taxon>Planctomycetota</taxon>
        <taxon>Planctomycetia</taxon>
        <taxon>Pirellulales</taxon>
        <taxon>Pirellulaceae</taxon>
        <taxon>Mariniblastus</taxon>
    </lineage>
</organism>
<dbReference type="PANTHER" id="PTHR30534:SF0">
    <property type="entry name" value="FLAGELLAR MOTOR SWITCH PROTEIN FLIG"/>
    <property type="match status" value="1"/>
</dbReference>
<dbReference type="GO" id="GO:0003774">
    <property type="term" value="F:cytoskeletal motor activity"/>
    <property type="evidence" value="ECO:0007669"/>
    <property type="project" value="InterPro"/>
</dbReference>
<dbReference type="PRINTS" id="PR00954">
    <property type="entry name" value="FLGMOTORFLIG"/>
</dbReference>
<reference evidence="3 4" key="1">
    <citation type="submission" date="2019-08" db="EMBL/GenBank/DDBJ databases">
        <title>Deep-cultivation of Planctomycetes and their phenomic and genomic characterization uncovers novel biology.</title>
        <authorList>
            <person name="Wiegand S."/>
            <person name="Jogler M."/>
            <person name="Boedeker C."/>
            <person name="Pinto D."/>
            <person name="Vollmers J."/>
            <person name="Rivas-Marin E."/>
            <person name="Kohn T."/>
            <person name="Peeters S.H."/>
            <person name="Heuer A."/>
            <person name="Rast P."/>
            <person name="Oberbeckmann S."/>
            <person name="Bunk B."/>
            <person name="Jeske O."/>
            <person name="Meyerdierks A."/>
            <person name="Storesund J.E."/>
            <person name="Kallscheuer N."/>
            <person name="Luecker S."/>
            <person name="Lage O.M."/>
            <person name="Pohl T."/>
            <person name="Merkel B.J."/>
            <person name="Hornburger P."/>
            <person name="Mueller R.-W."/>
            <person name="Bruemmer F."/>
            <person name="Labrenz M."/>
            <person name="Spormann A.M."/>
            <person name="Op den Camp H."/>
            <person name="Overmann J."/>
            <person name="Amann R."/>
            <person name="Jetten M.S.M."/>
            <person name="Mascher T."/>
            <person name="Medema M.H."/>
            <person name="Devos D.P."/>
            <person name="Kaster A.-K."/>
            <person name="Ovreas L."/>
            <person name="Rohde M."/>
            <person name="Galperin M.Y."/>
            <person name="Jogler C."/>
        </authorList>
    </citation>
    <scope>NUCLEOTIDE SEQUENCE [LARGE SCALE GENOMIC DNA]</scope>
    <source>
        <strain evidence="3 4">FC18</strain>
    </source>
</reference>
<proteinExistence type="predicted"/>
<evidence type="ECO:0000313" key="4">
    <source>
        <dbReference type="Proteomes" id="UP000322214"/>
    </source>
</evidence>
<dbReference type="GO" id="GO:0009288">
    <property type="term" value="C:bacterial-type flagellum"/>
    <property type="evidence" value="ECO:0007669"/>
    <property type="project" value="InterPro"/>
</dbReference>
<sequence length="337" mass="37915">MSPSQQLRDAAIVLNSLPDEMVSDVLSRLDDQSQHQLMDSMDSLESLNKISGQELHQISRRFREQTFGSAGHHRPASANLIESDVEPSVQPAARETFQYDETWLWPQDSLGPNTEPFAFLKYMDSRARRQLLETEHPLNVAMVMSSLSPEFASSITRDLDPAFRMSVIRRLCELDIIDDAKLMGLRYELRMRAKRMLAIEHCTKQGFAVAADLLSLSDRKTRDGVLAWLRDRDNELAEELTQRILTMNDIANFSDSQIAKLLKRVDTSAWAGALRSTLPSVAKRVLECMAPRAAYIVNAEMAAFNPLDEEAAHWSVEQVIGEAIKIRAEDSAVGESP</sequence>
<dbReference type="InterPro" id="IPR011002">
    <property type="entry name" value="FliG_a-hlx"/>
</dbReference>
<dbReference type="Gene3D" id="1.10.220.30">
    <property type="match status" value="3"/>
</dbReference>
<evidence type="ECO:0000259" key="1">
    <source>
        <dbReference type="Pfam" id="PF01706"/>
    </source>
</evidence>
<keyword evidence="3" id="KW-0966">Cell projection</keyword>
<dbReference type="Pfam" id="PF14841">
    <property type="entry name" value="FliG_M"/>
    <property type="match status" value="1"/>
</dbReference>
<feature type="domain" description="Flagellar motor switch protein FliG C-terminal" evidence="1">
    <location>
        <begin position="229"/>
        <end position="323"/>
    </location>
</feature>
<dbReference type="Proteomes" id="UP000322214">
    <property type="component" value="Chromosome"/>
</dbReference>
<accession>A0A5B9PDM5</accession>
<dbReference type="InterPro" id="IPR000090">
    <property type="entry name" value="Flg_Motor_Flig"/>
</dbReference>
<dbReference type="KEGG" id="mff:MFFC18_31060"/>
<keyword evidence="3" id="KW-0969">Cilium</keyword>
<dbReference type="AlphaFoldDB" id="A0A5B9PDM5"/>
<dbReference type="InterPro" id="IPR032779">
    <property type="entry name" value="FliG_M"/>
</dbReference>
<dbReference type="GO" id="GO:0071973">
    <property type="term" value="P:bacterial-type flagellum-dependent cell motility"/>
    <property type="evidence" value="ECO:0007669"/>
    <property type="project" value="InterPro"/>
</dbReference>
<feature type="domain" description="Flagellar motor switch protein FliG middle" evidence="2">
    <location>
        <begin position="130"/>
        <end position="183"/>
    </location>
</feature>
<evidence type="ECO:0000259" key="2">
    <source>
        <dbReference type="Pfam" id="PF14841"/>
    </source>
</evidence>
<keyword evidence="4" id="KW-1185">Reference proteome</keyword>
<dbReference type="GO" id="GO:0006935">
    <property type="term" value="P:chemotaxis"/>
    <property type="evidence" value="ECO:0007669"/>
    <property type="project" value="InterPro"/>
</dbReference>
<name>A0A5B9PDM5_9BACT</name>
<dbReference type="STRING" id="980251.GCA_001642875_00502"/>